<evidence type="ECO:0000256" key="1">
    <source>
        <dbReference type="ARBA" id="ARBA00022553"/>
    </source>
</evidence>
<evidence type="ECO:0000256" key="3">
    <source>
        <dbReference type="ARBA" id="ARBA00023125"/>
    </source>
</evidence>
<dbReference type="SUPFAM" id="SSF46894">
    <property type="entry name" value="C-terminal effector domain of the bipartite response regulators"/>
    <property type="match status" value="1"/>
</dbReference>
<dbReference type="PANTHER" id="PTHR43214">
    <property type="entry name" value="TWO-COMPONENT RESPONSE REGULATOR"/>
    <property type="match status" value="1"/>
</dbReference>
<dbReference type="OrthoDB" id="1662986at2"/>
<dbReference type="PROSITE" id="PS00622">
    <property type="entry name" value="HTH_LUXR_1"/>
    <property type="match status" value="1"/>
</dbReference>
<dbReference type="GO" id="GO:0003677">
    <property type="term" value="F:DNA binding"/>
    <property type="evidence" value="ECO:0007669"/>
    <property type="project" value="UniProtKB-KW"/>
</dbReference>
<dbReference type="Gene3D" id="3.40.50.2300">
    <property type="match status" value="1"/>
</dbReference>
<dbReference type="InterPro" id="IPR011006">
    <property type="entry name" value="CheY-like_superfamily"/>
</dbReference>
<feature type="domain" description="HTH luxR-type" evidence="6">
    <location>
        <begin position="147"/>
        <end position="212"/>
    </location>
</feature>
<keyword evidence="4" id="KW-0804">Transcription</keyword>
<dbReference type="CDD" id="cd17535">
    <property type="entry name" value="REC_NarL-like"/>
    <property type="match status" value="1"/>
</dbReference>
<dbReference type="PROSITE" id="PS50110">
    <property type="entry name" value="RESPONSE_REGULATORY"/>
    <property type="match status" value="1"/>
</dbReference>
<keyword evidence="1 5" id="KW-0597">Phosphoprotein</keyword>
<dbReference type="SMART" id="SM00421">
    <property type="entry name" value="HTH_LUXR"/>
    <property type="match status" value="1"/>
</dbReference>
<gene>
    <name evidence="8" type="ORF">SAMN02746019_00028700</name>
</gene>
<dbReference type="InterPro" id="IPR039420">
    <property type="entry name" value="WalR-like"/>
</dbReference>
<keyword evidence="2" id="KW-0805">Transcription regulation</keyword>
<proteinExistence type="predicted"/>
<evidence type="ECO:0000256" key="5">
    <source>
        <dbReference type="PROSITE-ProRule" id="PRU00169"/>
    </source>
</evidence>
<evidence type="ECO:0000313" key="9">
    <source>
        <dbReference type="Proteomes" id="UP000197025"/>
    </source>
</evidence>
<feature type="domain" description="Response regulatory" evidence="7">
    <location>
        <begin position="13"/>
        <end position="129"/>
    </location>
</feature>
<dbReference type="InterPro" id="IPR058245">
    <property type="entry name" value="NreC/VraR/RcsB-like_REC"/>
</dbReference>
<dbReference type="GO" id="GO:0000160">
    <property type="term" value="P:phosphorelay signal transduction system"/>
    <property type="evidence" value="ECO:0007669"/>
    <property type="project" value="InterPro"/>
</dbReference>
<dbReference type="Pfam" id="PF00196">
    <property type="entry name" value="GerE"/>
    <property type="match status" value="1"/>
</dbReference>
<dbReference type="InterPro" id="IPR016032">
    <property type="entry name" value="Sig_transdc_resp-reg_C-effctor"/>
</dbReference>
<dbReference type="PRINTS" id="PR00038">
    <property type="entry name" value="HTHLUXR"/>
</dbReference>
<dbReference type="InterPro" id="IPR001789">
    <property type="entry name" value="Sig_transdc_resp-reg_receiver"/>
</dbReference>
<dbReference type="CDD" id="cd06170">
    <property type="entry name" value="LuxR_C_like"/>
    <property type="match status" value="1"/>
</dbReference>
<evidence type="ECO:0000256" key="2">
    <source>
        <dbReference type="ARBA" id="ARBA00023015"/>
    </source>
</evidence>
<keyword evidence="3" id="KW-0238">DNA-binding</keyword>
<accession>A0A212RUX6</accession>
<dbReference type="SMART" id="SM00448">
    <property type="entry name" value="REC"/>
    <property type="match status" value="1"/>
</dbReference>
<feature type="modified residue" description="4-aspartylphosphate" evidence="5">
    <location>
        <position position="64"/>
    </location>
</feature>
<dbReference type="InterPro" id="IPR000792">
    <property type="entry name" value="Tscrpt_reg_LuxR_C"/>
</dbReference>
<dbReference type="InParanoid" id="A0A212RUX6"/>
<dbReference type="Proteomes" id="UP000197025">
    <property type="component" value="Unassembled WGS sequence"/>
</dbReference>
<dbReference type="PROSITE" id="PS50043">
    <property type="entry name" value="HTH_LUXR_2"/>
    <property type="match status" value="1"/>
</dbReference>
<dbReference type="PANTHER" id="PTHR43214:SF24">
    <property type="entry name" value="TRANSCRIPTIONAL REGULATORY PROTEIN NARL-RELATED"/>
    <property type="match status" value="1"/>
</dbReference>
<reference evidence="9" key="1">
    <citation type="submission" date="2017-06" db="EMBL/GenBank/DDBJ databases">
        <authorList>
            <person name="Varghese N."/>
            <person name="Submissions S."/>
        </authorList>
    </citation>
    <scope>NUCLEOTIDE SEQUENCE [LARGE SCALE GENOMIC DNA]</scope>
    <source>
        <strain evidence="9">JAD2</strain>
    </source>
</reference>
<protein>
    <submittedName>
        <fullName evidence="8">Two component transcriptional regulator, LuxR family</fullName>
    </submittedName>
</protein>
<name>A0A212RUX6_9CHLR</name>
<evidence type="ECO:0000256" key="4">
    <source>
        <dbReference type="ARBA" id="ARBA00023163"/>
    </source>
</evidence>
<dbReference type="AlphaFoldDB" id="A0A212RUX6"/>
<dbReference type="GO" id="GO:0006355">
    <property type="term" value="P:regulation of DNA-templated transcription"/>
    <property type="evidence" value="ECO:0007669"/>
    <property type="project" value="InterPro"/>
</dbReference>
<organism evidence="8 9">
    <name type="scientific">Thermoflexus hugenholtzii JAD2</name>
    <dbReference type="NCBI Taxonomy" id="877466"/>
    <lineage>
        <taxon>Bacteria</taxon>
        <taxon>Bacillati</taxon>
        <taxon>Chloroflexota</taxon>
        <taxon>Thermoflexia</taxon>
        <taxon>Thermoflexales</taxon>
        <taxon>Thermoflexaceae</taxon>
        <taxon>Thermoflexus</taxon>
    </lineage>
</organism>
<sequence length="219" mass="24325">MLKGKSGLPRRIRVVLADDHPLVLEGLRAMLRAEEDMEVVAAVTDGAELIPIVERHRPDVVVLDLQMPGLSGWDCLEAIRRASPGTRVLILTAFGDGEFIQMAIEREADGFVLKTEPPQQTLTAIRQVAQGHLVFPQAARRWLSRQIPEGLGALTAREREILALVAEGLSNAQIARRLGVRVATVKFHLQNIFQKLGVRNRTEAARFYFTARSSRLPPD</sequence>
<dbReference type="RefSeq" id="WP_088572544.1">
    <property type="nucleotide sequence ID" value="NZ_FYEK01000078.1"/>
</dbReference>
<evidence type="ECO:0000313" key="8">
    <source>
        <dbReference type="EMBL" id="SNB76440.1"/>
    </source>
</evidence>
<dbReference type="SUPFAM" id="SSF52172">
    <property type="entry name" value="CheY-like"/>
    <property type="match status" value="1"/>
</dbReference>
<dbReference type="Pfam" id="PF00072">
    <property type="entry name" value="Response_reg"/>
    <property type="match status" value="1"/>
</dbReference>
<evidence type="ECO:0000259" key="6">
    <source>
        <dbReference type="PROSITE" id="PS50043"/>
    </source>
</evidence>
<dbReference type="EMBL" id="FYEK01000078">
    <property type="protein sequence ID" value="SNB76440.1"/>
    <property type="molecule type" value="Genomic_DNA"/>
</dbReference>
<evidence type="ECO:0000259" key="7">
    <source>
        <dbReference type="PROSITE" id="PS50110"/>
    </source>
</evidence>
<keyword evidence="9" id="KW-1185">Reference proteome</keyword>